<evidence type="ECO:0000256" key="2">
    <source>
        <dbReference type="ARBA" id="ARBA00023242"/>
    </source>
</evidence>
<feature type="domain" description="RSE1/DDB1/CPSF1 C-terminal" evidence="4">
    <location>
        <begin position="910"/>
        <end position="1226"/>
    </location>
</feature>
<keyword evidence="2" id="KW-0539">Nucleus</keyword>
<dbReference type="Gene3D" id="2.130.10.10">
    <property type="entry name" value="YVTN repeat-like/Quinoprotein amine dehydrogenase"/>
    <property type="match status" value="3"/>
</dbReference>
<dbReference type="Pfam" id="PF10433">
    <property type="entry name" value="Beta-prop_RSE1_1st"/>
    <property type="match status" value="1"/>
</dbReference>
<dbReference type="AlphaFoldDB" id="A0A165TRS1"/>
<feature type="compositionally biased region" description="Basic and acidic residues" evidence="3">
    <location>
        <begin position="294"/>
        <end position="311"/>
    </location>
</feature>
<reference evidence="7 8" key="1">
    <citation type="journal article" date="2016" name="Mol. Biol. Evol.">
        <title>Comparative Genomics of Early-Diverging Mushroom-Forming Fungi Provides Insights into the Origins of Lignocellulose Decay Capabilities.</title>
        <authorList>
            <person name="Nagy L.G."/>
            <person name="Riley R."/>
            <person name="Tritt A."/>
            <person name="Adam C."/>
            <person name="Daum C."/>
            <person name="Floudas D."/>
            <person name="Sun H."/>
            <person name="Yadav J.S."/>
            <person name="Pangilinan J."/>
            <person name="Larsson K.H."/>
            <person name="Matsuura K."/>
            <person name="Barry K."/>
            <person name="Labutti K."/>
            <person name="Kuo R."/>
            <person name="Ohm R.A."/>
            <person name="Bhattacharya S.S."/>
            <person name="Shirouzu T."/>
            <person name="Yoshinaga Y."/>
            <person name="Martin F.M."/>
            <person name="Grigoriev I.V."/>
            <person name="Hibbett D.S."/>
        </authorList>
    </citation>
    <scope>NUCLEOTIDE SEQUENCE [LARGE SCALE GENOMIC DNA]</scope>
    <source>
        <strain evidence="7 8">L-15889</strain>
    </source>
</reference>
<dbReference type="Pfam" id="PF03178">
    <property type="entry name" value="CPSF_A"/>
    <property type="match status" value="1"/>
</dbReference>
<dbReference type="InterPro" id="IPR015943">
    <property type="entry name" value="WD40/YVTN_repeat-like_dom_sf"/>
</dbReference>
<feature type="region of interest" description="Disordered" evidence="3">
    <location>
        <begin position="230"/>
        <end position="249"/>
    </location>
</feature>
<gene>
    <name evidence="7" type="ORF">DAEQUDRAFT_357103</name>
</gene>
<dbReference type="Proteomes" id="UP000076727">
    <property type="component" value="Unassembled WGS sequence"/>
</dbReference>
<organism evidence="7 8">
    <name type="scientific">Daedalea quercina L-15889</name>
    <dbReference type="NCBI Taxonomy" id="1314783"/>
    <lineage>
        <taxon>Eukaryota</taxon>
        <taxon>Fungi</taxon>
        <taxon>Dikarya</taxon>
        <taxon>Basidiomycota</taxon>
        <taxon>Agaricomycotina</taxon>
        <taxon>Agaricomycetes</taxon>
        <taxon>Polyporales</taxon>
        <taxon>Fomitopsis</taxon>
    </lineage>
</organism>
<evidence type="ECO:0000313" key="7">
    <source>
        <dbReference type="EMBL" id="KZT73848.1"/>
    </source>
</evidence>
<dbReference type="Gene3D" id="1.10.150.910">
    <property type="match status" value="1"/>
</dbReference>
<feature type="domain" description="RSE1/DDB1/CPSF1 first beta-propeller" evidence="5">
    <location>
        <begin position="24"/>
        <end position="399"/>
    </location>
</feature>
<protein>
    <recommendedName>
        <fullName evidence="9">DNA damage-binding protein 1</fullName>
    </recommendedName>
</protein>
<evidence type="ECO:0000256" key="3">
    <source>
        <dbReference type="SAM" id="MobiDB-lite"/>
    </source>
</evidence>
<feature type="region of interest" description="Disordered" evidence="3">
    <location>
        <begin position="276"/>
        <end position="311"/>
    </location>
</feature>
<dbReference type="OrthoDB" id="433457at2759"/>
<dbReference type="PANTHER" id="PTHR10644">
    <property type="entry name" value="DNA REPAIR/RNA PROCESSING CPSF FAMILY"/>
    <property type="match status" value="1"/>
</dbReference>
<feature type="domain" description="RSE1/DDB1/CPSF1 second beta-propeller" evidence="6">
    <location>
        <begin position="516"/>
        <end position="859"/>
    </location>
</feature>
<feature type="compositionally biased region" description="Basic and acidic residues" evidence="3">
    <location>
        <begin position="276"/>
        <end position="288"/>
    </location>
</feature>
<comment type="subcellular location">
    <subcellularLocation>
        <location evidence="1">Nucleus</location>
    </subcellularLocation>
</comment>
<evidence type="ECO:0000256" key="1">
    <source>
        <dbReference type="ARBA" id="ARBA00004123"/>
    </source>
</evidence>
<dbReference type="GO" id="GO:0005634">
    <property type="term" value="C:nucleus"/>
    <property type="evidence" value="ECO:0007669"/>
    <property type="project" value="UniProtKB-SubCell"/>
</dbReference>
<sequence>MRVVATFHQPSSVVSSAKCKLTAAQEFVVVGKTNRVEIFSLQPDGLRRECHLEIWGRIICVKALPAGDLSKILVLTDHPDPRLIVLEYTADRQGSPSLVSKDYVELHDRVARPAEFVTDVLVSPSGRVAVVSCYTGKLKLIHFKEGKKPEAFDVSIPELYITALTFLHVEEDAYALGILHINHQQQLQLLSRDIDLANFEISPTPSVIVRSSILPSSTFPEIDSPHLLVPVPPFTSPEADESYDDTDDNPRIHRGGLLVLGGRKILFVEHESSEQQEVKRGKQRRASERLSSGDNKETLKAKEKVKERDARKAKPRLRVNWPWSEITACCPVDEDGRRFLIGDAYGRLAMLAFTDPLSLVLIPLGETSPATTLTYLASQVLYVGSHYGDSQLLRISPTPTSDADADTLPIPKGVATVEPSALGAPSPSAKGKGRAADMDWNREAREAKEAKDGRVVGTKGSYVDVVERSENVAPIVDAAMADLEGSGQIIACSGGRNCGSLKVIRTGADFREKAAIEGLTNVTNIWPVRTRFEDTIDSHVVASTLEDTYVFRIDSAEAITRLDPAMDGLLASAPTLAVKNVPRRTTANGRSVYVDSSLVVQVTPEKVRLVEYNAALGLFSLVSEGWDARKEGRSVVAADINASQIVLGLGRGRLALFNLSESRQFQMLKHRDFADVTYGPLEIAAVSCAPFDIAKNYASTIAVSFWGTNRVALLSLASAESYLSTLCEVSLPSLPRSLLLHNFGSGRNKKEADFRPHLLAGLADGTVVSFAFKEKDGELADQKQFSLGSAPIAFTTCVVDGRRAVFASGSRASVIYWDKQRLHQSPVMLKEPVVAARLNASAFPSCLMLATLSSLLIGNVRGVDKMQIKTVPFGLENPKRISHHAPLKAFLVACTRTAPPRIGDAEDRISSLKVLDDTTFSALSTFACEPGEEITATLAMSGKDEHPSPCSICIGTVEFQVDEREPSAGRIILFSLDSGAGLAPTLRMLASQDVGGCVYQLVNVKGMIVAAVNTSVMVFKTETMNASTIRLNKVSEWNHNYIVTSLVCNDRTLIVGDAISSVSMLRLDADGKLQSIARDYAPLWPVAVEAIGKGGVIGANSDCNLFTFALARADNRSTLERNGSYHIGDVVNKFIPGGLGSADLTNKLLEPKLVFFTSTGRIGVVLEMSDDISLHMTALQRNMAKRMIGPGNTFHAKWRAPANSKGHSDAEAAFGFLDGDFLEHYLSVPQAEKYLEGDNEAERISVSSAQIRDVLEKLQSLH</sequence>
<dbReference type="GO" id="GO:0003676">
    <property type="term" value="F:nucleic acid binding"/>
    <property type="evidence" value="ECO:0007669"/>
    <property type="project" value="InterPro"/>
</dbReference>
<proteinExistence type="predicted"/>
<evidence type="ECO:0000259" key="4">
    <source>
        <dbReference type="Pfam" id="PF03178"/>
    </source>
</evidence>
<name>A0A165TRS1_9APHY</name>
<dbReference type="InterPro" id="IPR018846">
    <property type="entry name" value="Beta-prop_RSE1/DDB1/CPSF1_1st"/>
</dbReference>
<dbReference type="InterPro" id="IPR004871">
    <property type="entry name" value="RSE1/DDB1/CPSF1_C"/>
</dbReference>
<dbReference type="EMBL" id="KV429035">
    <property type="protein sequence ID" value="KZT73848.1"/>
    <property type="molecule type" value="Genomic_DNA"/>
</dbReference>
<feature type="compositionally biased region" description="Acidic residues" evidence="3">
    <location>
        <begin position="238"/>
        <end position="247"/>
    </location>
</feature>
<accession>A0A165TRS1</accession>
<evidence type="ECO:0000313" key="8">
    <source>
        <dbReference type="Proteomes" id="UP000076727"/>
    </source>
</evidence>
<evidence type="ECO:0000259" key="5">
    <source>
        <dbReference type="Pfam" id="PF10433"/>
    </source>
</evidence>
<evidence type="ECO:0008006" key="9">
    <source>
        <dbReference type="Google" id="ProtNLM"/>
    </source>
</evidence>
<keyword evidence="8" id="KW-1185">Reference proteome</keyword>
<dbReference type="SUPFAM" id="SSF101908">
    <property type="entry name" value="Putative isomerase YbhE"/>
    <property type="match status" value="1"/>
</dbReference>
<evidence type="ECO:0000259" key="6">
    <source>
        <dbReference type="Pfam" id="PF23726"/>
    </source>
</evidence>
<dbReference type="STRING" id="1314783.A0A165TRS1"/>
<dbReference type="Pfam" id="PF23726">
    <property type="entry name" value="Beta-prop_RSE1_2nd"/>
    <property type="match status" value="1"/>
</dbReference>
<dbReference type="InterPro" id="IPR058543">
    <property type="entry name" value="Beta-prop_RSE1/DDB1/CPSF1_2nd"/>
</dbReference>
<dbReference type="InterPro" id="IPR050358">
    <property type="entry name" value="RSE1/DDB1/CFT1"/>
</dbReference>